<reference evidence="2 3" key="1">
    <citation type="submission" date="2019-08" db="EMBL/GenBank/DDBJ databases">
        <title>Bacillus genomes from the desert of Cuatro Cienegas, Coahuila.</title>
        <authorList>
            <person name="Olmedo-Alvarez G."/>
        </authorList>
    </citation>
    <scope>NUCLEOTIDE SEQUENCE [LARGE SCALE GENOMIC DNA]</scope>
    <source>
        <strain evidence="2 3">CH40_1T</strain>
    </source>
</reference>
<dbReference type="EMBL" id="VTEH01000017">
    <property type="protein sequence ID" value="TYR73592.1"/>
    <property type="molecule type" value="Genomic_DNA"/>
</dbReference>
<keyword evidence="1" id="KW-0472">Membrane</keyword>
<keyword evidence="1" id="KW-0812">Transmembrane</keyword>
<gene>
    <name evidence="2" type="ORF">FZC79_18325</name>
</gene>
<evidence type="ECO:0000313" key="3">
    <source>
        <dbReference type="Proteomes" id="UP000323317"/>
    </source>
</evidence>
<dbReference type="AlphaFoldDB" id="A0A5D4K8N3"/>
<proteinExistence type="predicted"/>
<dbReference type="Proteomes" id="UP000323317">
    <property type="component" value="Unassembled WGS sequence"/>
</dbReference>
<organism evidence="2 3">
    <name type="scientific">Rossellomorea vietnamensis</name>
    <dbReference type="NCBI Taxonomy" id="218284"/>
    <lineage>
        <taxon>Bacteria</taxon>
        <taxon>Bacillati</taxon>
        <taxon>Bacillota</taxon>
        <taxon>Bacilli</taxon>
        <taxon>Bacillales</taxon>
        <taxon>Bacillaceae</taxon>
        <taxon>Rossellomorea</taxon>
    </lineage>
</organism>
<feature type="transmembrane region" description="Helical" evidence="1">
    <location>
        <begin position="7"/>
        <end position="25"/>
    </location>
</feature>
<protein>
    <submittedName>
        <fullName evidence="2">Uncharacterized protein</fullName>
    </submittedName>
</protein>
<evidence type="ECO:0000256" key="1">
    <source>
        <dbReference type="SAM" id="Phobius"/>
    </source>
</evidence>
<feature type="transmembrane region" description="Helical" evidence="1">
    <location>
        <begin position="77"/>
        <end position="98"/>
    </location>
</feature>
<comment type="caution">
    <text evidence="2">The sequence shown here is derived from an EMBL/GenBank/DDBJ whole genome shotgun (WGS) entry which is preliminary data.</text>
</comment>
<keyword evidence="1" id="KW-1133">Transmembrane helix</keyword>
<name>A0A5D4K8N3_9BACI</name>
<evidence type="ECO:0000313" key="2">
    <source>
        <dbReference type="EMBL" id="TYR73592.1"/>
    </source>
</evidence>
<sequence length="145" mass="17087">MSKKLTWGIAFIISLGILLTIYAAMNFEMLSYEWNEKEQLVLHEGFGNSITVTNHDVTIDYDSLEILEQQMGAFNRWIFIGILLASLFIATYWGLFSDKWRRNEKKRKKYMLWTLSINGITIGAAVFIVLRYYHQMNETYHNVLF</sequence>
<dbReference type="RefSeq" id="WP_148948220.1">
    <property type="nucleotide sequence ID" value="NZ_VTEH01000017.1"/>
</dbReference>
<accession>A0A5D4K8N3</accession>
<feature type="transmembrane region" description="Helical" evidence="1">
    <location>
        <begin position="110"/>
        <end position="133"/>
    </location>
</feature>